<evidence type="ECO:0000313" key="1">
    <source>
        <dbReference type="EMBL" id="QBI56706.1"/>
    </source>
</evidence>
<dbReference type="AlphaFoldDB" id="A0A4P6Q7E3"/>
<dbReference type="EMBL" id="CP036455">
    <property type="protein sequence ID" value="QBI56706.1"/>
    <property type="molecule type" value="Genomic_DNA"/>
</dbReference>
<name>A0A4P6Q7E3_9ACTN</name>
<accession>A0A4P6Q7E3</accession>
<keyword evidence="2" id="KW-1185">Reference proteome</keyword>
<sequence length="54" mass="5721">MARLKKWLGYALIAFVAFYLLTQPESAAGVIQTGVGGLMSAAESLSRFVNTLSA</sequence>
<dbReference type="KEGG" id="strr:EKD16_24825"/>
<protein>
    <submittedName>
        <fullName evidence="1">Uncharacterized protein</fullName>
    </submittedName>
</protein>
<proteinExistence type="predicted"/>
<dbReference type="Proteomes" id="UP000292235">
    <property type="component" value="Chromosome"/>
</dbReference>
<gene>
    <name evidence="1" type="ORF">EKD16_24825</name>
</gene>
<evidence type="ECO:0000313" key="2">
    <source>
        <dbReference type="Proteomes" id="UP000292235"/>
    </source>
</evidence>
<organism evidence="1 2">
    <name type="scientific">Streptomonospora litoralis</name>
    <dbReference type="NCBI Taxonomy" id="2498135"/>
    <lineage>
        <taxon>Bacteria</taxon>
        <taxon>Bacillati</taxon>
        <taxon>Actinomycetota</taxon>
        <taxon>Actinomycetes</taxon>
        <taxon>Streptosporangiales</taxon>
        <taxon>Nocardiopsidaceae</taxon>
        <taxon>Streptomonospora</taxon>
    </lineage>
</organism>
<reference evidence="1 2" key="1">
    <citation type="submission" date="2019-02" db="EMBL/GenBank/DDBJ databases">
        <authorList>
            <person name="Khodamoradi S."/>
            <person name="Hahnke R.L."/>
            <person name="Kaempfer P."/>
            <person name="Schumann P."/>
            <person name="Rohde M."/>
            <person name="Steinert M."/>
            <person name="Luzhetskyy A."/>
            <person name="Wink J."/>
            <person name="Ruckert C."/>
        </authorList>
    </citation>
    <scope>NUCLEOTIDE SEQUENCE [LARGE SCALE GENOMIC DNA]</scope>
    <source>
        <strain evidence="1 2">M2</strain>
    </source>
</reference>